<dbReference type="SMART" id="SM00257">
    <property type="entry name" value="LysM"/>
    <property type="match status" value="1"/>
</dbReference>
<dbReference type="PROSITE" id="PS51257">
    <property type="entry name" value="PROKAR_LIPOPROTEIN"/>
    <property type="match status" value="1"/>
</dbReference>
<dbReference type="PANTHER" id="PTHR33734:SF22">
    <property type="entry name" value="MEMBRANE-BOUND LYTIC MUREIN TRANSGLYCOSYLASE D"/>
    <property type="match status" value="1"/>
</dbReference>
<keyword evidence="2" id="KW-0732">Signal</keyword>
<dbReference type="Gene3D" id="1.10.530.10">
    <property type="match status" value="1"/>
</dbReference>
<sequence length="404" mass="43121">MMRAFAAAVPLLAALLLAACQTPPRRTPAPAEGPATVAAPAPSSKPAKRKPRQPATVADDAPHATAAPAPPADTLTGDEVFTRLIARLETPACGGGASAEFWRKRYAGHPDRFAERLTAILPLLAYVTLEVERADLPGEFALIPIVESWYRPDALGAGGPAGMWQMVAGTARGNGIVIVPGYDGRLSPLQSTEAALAHLADLLERFGNWRLAAMAYNAGEQRVQRIVARDDSAASGDRRRPAGLAGTTYEYISKLKALSCLLAEPERHRLRLPGSAVVPRLEAIDVPPRVHRLDSVAASLDLPPGELRHFNAGHRHGIIAADAPRRILVPAATRPHWPSLADLVEAPPPAPKSPSQTTHTVVSGDSLWSIARRHGLKLDELMRWNGLTASSVLRPGQVLRLTPP</sequence>
<dbReference type="SUPFAM" id="SSF54106">
    <property type="entry name" value="LysM domain"/>
    <property type="match status" value="1"/>
</dbReference>
<dbReference type="GO" id="GO:0008932">
    <property type="term" value="F:lytic endotransglycosylase activity"/>
    <property type="evidence" value="ECO:0007669"/>
    <property type="project" value="TreeGrafter"/>
</dbReference>
<dbReference type="EMBL" id="JACHHX010000006">
    <property type="protein sequence ID" value="MBB5015268.1"/>
    <property type="molecule type" value="Genomic_DNA"/>
</dbReference>
<dbReference type="CDD" id="cd00118">
    <property type="entry name" value="LysM"/>
    <property type="match status" value="1"/>
</dbReference>
<feature type="domain" description="LysM" evidence="3">
    <location>
        <begin position="357"/>
        <end position="401"/>
    </location>
</feature>
<feature type="signal peptide" evidence="2">
    <location>
        <begin position="1"/>
        <end position="18"/>
    </location>
</feature>
<dbReference type="Pfam" id="PF01464">
    <property type="entry name" value="SLT"/>
    <property type="match status" value="1"/>
</dbReference>
<dbReference type="InterPro" id="IPR008258">
    <property type="entry name" value="Transglycosylase_SLT_dom_1"/>
</dbReference>
<evidence type="ECO:0000259" key="3">
    <source>
        <dbReference type="PROSITE" id="PS51782"/>
    </source>
</evidence>
<feature type="compositionally biased region" description="Low complexity" evidence="1">
    <location>
        <begin position="53"/>
        <end position="67"/>
    </location>
</feature>
<comment type="caution">
    <text evidence="4">The sequence shown here is derived from an EMBL/GenBank/DDBJ whole genome shotgun (WGS) entry which is preliminary data.</text>
</comment>
<dbReference type="InterPro" id="IPR018392">
    <property type="entry name" value="LysM"/>
</dbReference>
<evidence type="ECO:0000313" key="5">
    <source>
        <dbReference type="Proteomes" id="UP000519004"/>
    </source>
</evidence>
<protein>
    <submittedName>
        <fullName evidence="4">Membrane-bound lytic murein transglycosylase D</fullName>
    </submittedName>
</protein>
<proteinExistence type="predicted"/>
<dbReference type="AlphaFoldDB" id="A0A7W7XZQ1"/>
<feature type="region of interest" description="Disordered" evidence="1">
    <location>
        <begin position="24"/>
        <end position="75"/>
    </location>
</feature>
<dbReference type="PANTHER" id="PTHR33734">
    <property type="entry name" value="LYSM DOMAIN-CONTAINING GPI-ANCHORED PROTEIN 2"/>
    <property type="match status" value="1"/>
</dbReference>
<name>A0A7W7XZQ1_9GAMM</name>
<dbReference type="Proteomes" id="UP000519004">
    <property type="component" value="Unassembled WGS sequence"/>
</dbReference>
<dbReference type="SUPFAM" id="SSF53955">
    <property type="entry name" value="Lysozyme-like"/>
    <property type="match status" value="1"/>
</dbReference>
<reference evidence="4 5" key="1">
    <citation type="submission" date="2020-08" db="EMBL/GenBank/DDBJ databases">
        <title>Genomic Encyclopedia of Type Strains, Phase IV (KMG-IV): sequencing the most valuable type-strain genomes for metagenomic binning, comparative biology and taxonomic classification.</title>
        <authorList>
            <person name="Goeker M."/>
        </authorList>
    </citation>
    <scope>NUCLEOTIDE SEQUENCE [LARGE SCALE GENOMIC DNA]</scope>
    <source>
        <strain evidence="4 5">DSM 25897</strain>
    </source>
</reference>
<dbReference type="Gene3D" id="3.10.350.10">
    <property type="entry name" value="LysM domain"/>
    <property type="match status" value="1"/>
</dbReference>
<dbReference type="RefSeq" id="WP_183947898.1">
    <property type="nucleotide sequence ID" value="NZ_JACHHX010000006.1"/>
</dbReference>
<accession>A0A7W7XZQ1</accession>
<gene>
    <name evidence="4" type="ORF">HNQ58_001154</name>
</gene>
<evidence type="ECO:0000256" key="1">
    <source>
        <dbReference type="SAM" id="MobiDB-lite"/>
    </source>
</evidence>
<keyword evidence="5" id="KW-1185">Reference proteome</keyword>
<dbReference type="PROSITE" id="PS51782">
    <property type="entry name" value="LYSM"/>
    <property type="match status" value="1"/>
</dbReference>
<organism evidence="4 5">
    <name type="scientific">Rehaibacterium terrae</name>
    <dbReference type="NCBI Taxonomy" id="1341696"/>
    <lineage>
        <taxon>Bacteria</taxon>
        <taxon>Pseudomonadati</taxon>
        <taxon>Pseudomonadota</taxon>
        <taxon>Gammaproteobacteria</taxon>
        <taxon>Lysobacterales</taxon>
        <taxon>Lysobacteraceae</taxon>
        <taxon>Rehaibacterium</taxon>
    </lineage>
</organism>
<dbReference type="InterPro" id="IPR023346">
    <property type="entry name" value="Lysozyme-like_dom_sf"/>
</dbReference>
<dbReference type="InterPro" id="IPR036779">
    <property type="entry name" value="LysM_dom_sf"/>
</dbReference>
<evidence type="ECO:0000313" key="4">
    <source>
        <dbReference type="EMBL" id="MBB5015268.1"/>
    </source>
</evidence>
<dbReference type="Pfam" id="PF01476">
    <property type="entry name" value="LysM"/>
    <property type="match status" value="1"/>
</dbReference>
<feature type="compositionally biased region" description="Low complexity" evidence="1">
    <location>
        <begin position="34"/>
        <end position="45"/>
    </location>
</feature>
<evidence type="ECO:0000256" key="2">
    <source>
        <dbReference type="SAM" id="SignalP"/>
    </source>
</evidence>
<feature type="chain" id="PRO_5030550982" evidence="2">
    <location>
        <begin position="19"/>
        <end position="404"/>
    </location>
</feature>